<dbReference type="PANTHER" id="PTHR13817">
    <property type="entry name" value="TITIN"/>
    <property type="match status" value="1"/>
</dbReference>
<feature type="domain" description="Fibronectin type-III" evidence="2">
    <location>
        <begin position="323"/>
        <end position="429"/>
    </location>
</feature>
<name>A0A7Y2E7F7_UNCEI</name>
<evidence type="ECO:0000313" key="3">
    <source>
        <dbReference type="EMBL" id="NNF06603.1"/>
    </source>
</evidence>
<dbReference type="InterPro" id="IPR036116">
    <property type="entry name" value="FN3_sf"/>
</dbReference>
<dbReference type="InterPro" id="IPR013783">
    <property type="entry name" value="Ig-like_fold"/>
</dbReference>
<gene>
    <name evidence="3" type="ORF">HKN21_07570</name>
</gene>
<dbReference type="CDD" id="cd00063">
    <property type="entry name" value="FN3"/>
    <property type="match status" value="2"/>
</dbReference>
<sequence length="842" mass="89729">MLLPATVWGQGDERSAWLLRWEAPGAHGNIGQATSYDLRISTTAPGSDINAWWASAASQIGVSAPLSFGSLETYSVSSLVPGQTVYAAIRTSNSQNEWSAISPVISWTPNNVPFLEELSPNQLSSGTHVFTLTGIGLEDVNLVSFHPKVGTSFSSTQIQNIGGDQLAVTVTVPSDVSGGTEVEVHTAGSSDVLKGWLELVAEDEVPPTNVTDLSVALVGDRSVELTWSAPTAIDQGVWGPAVGYELREMGGGPGNWNWETGDIVPTPFLPGVPGSAESLTIDQLSPGATLAFAIRSKDADGNWSPTSNTVEIQIPAGNFPPDPVSNLSAIVVNSTTVELRWSAPGDPVATGTAKVHSYDLRRFQGNGAWSFEQGNAIPAPSPKDPGVLEVLTLSNLTENSVQSFALKSRDWDGLWSASSNVVTVNLAQPTDVTPPSTVSDLAGTVSIDGAVSLSWSVPTDNSPLLNYEFRFESGGQSIEGFLWDQAEIMASPPGPAASGKQVWTIEEPSFSVPFRVAMISRDVWGNESLVSNTAVIEPLEDQIAPFLPAALELSRAGSGRIQMRWRAGGDDGEVGQATAYEIRYVENPNTQTSWWLAAQQYPILVTPKNPGKLEHHNIDGLTGGVVYGFALRSLDEVGRSSDWRVGYLAVDGSGNLQDTSPPLAPAGLNGNFFQGRVILNWNASPEPHVSGYEIRRRVDNLYVQVVGEVGVGVTTFTDRSLPVGDLDYAILAITEEGDRSPGSSWVRVDNITNAPSFSVNPLGGSLGLELRGLAGTPDEVRIEVFDVRGAVVQTLRADLRGGAWQASWSGRSRSGRALPNGIYFARVQNAQNPLTQKLLLNR</sequence>
<dbReference type="InterPro" id="IPR050964">
    <property type="entry name" value="Striated_Muscle_Regulatory"/>
</dbReference>
<dbReference type="EMBL" id="JABDJR010000297">
    <property type="protein sequence ID" value="NNF06603.1"/>
    <property type="molecule type" value="Genomic_DNA"/>
</dbReference>
<dbReference type="PROSITE" id="PS50853">
    <property type="entry name" value="FN3"/>
    <property type="match status" value="2"/>
</dbReference>
<keyword evidence="1" id="KW-0677">Repeat</keyword>
<dbReference type="SMART" id="SM00060">
    <property type="entry name" value="FN3"/>
    <property type="match status" value="5"/>
</dbReference>
<dbReference type="Proteomes" id="UP000547674">
    <property type="component" value="Unassembled WGS sequence"/>
</dbReference>
<accession>A0A7Y2E7F7</accession>
<dbReference type="AlphaFoldDB" id="A0A7Y2E7F7"/>
<protein>
    <recommendedName>
        <fullName evidence="2">Fibronectin type-III domain-containing protein</fullName>
    </recommendedName>
</protein>
<evidence type="ECO:0000313" key="4">
    <source>
        <dbReference type="Proteomes" id="UP000547674"/>
    </source>
</evidence>
<evidence type="ECO:0000259" key="2">
    <source>
        <dbReference type="PROSITE" id="PS50853"/>
    </source>
</evidence>
<dbReference type="PANTHER" id="PTHR13817:SF166">
    <property type="entry name" value="NEURONAL IGCAM-RELATED"/>
    <property type="match status" value="1"/>
</dbReference>
<comment type="caution">
    <text evidence="3">The sequence shown here is derived from an EMBL/GenBank/DDBJ whole genome shotgun (WGS) entry which is preliminary data.</text>
</comment>
<proteinExistence type="predicted"/>
<reference evidence="3 4" key="1">
    <citation type="submission" date="2020-03" db="EMBL/GenBank/DDBJ databases">
        <title>Metabolic flexibility allows generalist bacteria to become dominant in a frequently disturbed ecosystem.</title>
        <authorList>
            <person name="Chen Y.-J."/>
            <person name="Leung P.M."/>
            <person name="Bay S.K."/>
            <person name="Hugenholtz P."/>
            <person name="Kessler A.J."/>
            <person name="Shelley G."/>
            <person name="Waite D.W."/>
            <person name="Cook P.L."/>
            <person name="Greening C."/>
        </authorList>
    </citation>
    <scope>NUCLEOTIDE SEQUENCE [LARGE SCALE GENOMIC DNA]</scope>
    <source>
        <strain evidence="3">SS_bin_28</strain>
    </source>
</reference>
<dbReference type="Gene3D" id="2.60.40.4070">
    <property type="match status" value="1"/>
</dbReference>
<organism evidence="3 4">
    <name type="scientific">Eiseniibacteriota bacterium</name>
    <dbReference type="NCBI Taxonomy" id="2212470"/>
    <lineage>
        <taxon>Bacteria</taxon>
        <taxon>Candidatus Eiseniibacteriota</taxon>
    </lineage>
</organism>
<dbReference type="Gene3D" id="2.60.40.10">
    <property type="entry name" value="Immunoglobulins"/>
    <property type="match status" value="5"/>
</dbReference>
<dbReference type="InterPro" id="IPR003961">
    <property type="entry name" value="FN3_dom"/>
</dbReference>
<feature type="domain" description="Fibronectin type-III" evidence="2">
    <location>
        <begin position="206"/>
        <end position="317"/>
    </location>
</feature>
<evidence type="ECO:0000256" key="1">
    <source>
        <dbReference type="ARBA" id="ARBA00022737"/>
    </source>
</evidence>
<dbReference type="SUPFAM" id="SSF49265">
    <property type="entry name" value="Fibronectin type III"/>
    <property type="match status" value="3"/>
</dbReference>